<comment type="caution">
    <text evidence="1">The sequence shown here is derived from an EMBL/GenBank/DDBJ whole genome shotgun (WGS) entry which is preliminary data.</text>
</comment>
<keyword evidence="2" id="KW-1185">Reference proteome</keyword>
<reference evidence="2" key="1">
    <citation type="submission" date="2024-04" db="EMBL/GenBank/DDBJ databases">
        <title>Salinicola lusitanus LLJ914,a marine bacterium isolated from the Okinawa Trough.</title>
        <authorList>
            <person name="Li J."/>
        </authorList>
    </citation>
    <scope>NUCLEOTIDE SEQUENCE [LARGE SCALE GENOMIC DNA]</scope>
</reference>
<dbReference type="EMBL" id="JBBPFD010000015">
    <property type="protein sequence ID" value="KAK7895640.1"/>
    <property type="molecule type" value="Genomic_DNA"/>
</dbReference>
<proteinExistence type="predicted"/>
<evidence type="ECO:0000313" key="2">
    <source>
        <dbReference type="Proteomes" id="UP001460270"/>
    </source>
</evidence>
<evidence type="ECO:0000313" key="1">
    <source>
        <dbReference type="EMBL" id="KAK7895640.1"/>
    </source>
</evidence>
<protein>
    <submittedName>
        <fullName evidence="1">Uncharacterized protein</fullName>
    </submittedName>
</protein>
<sequence>MSNKSSNGYTAFHGVRSSGGLVGEKKEADQEVGMRVPVCDVIVSRNVSAPGLAPIHRHADPSHGSLSRMLFCVNMCVPLRRHGSPDNLSWLQKWDKGKLTRFWVKEGTGEITGPCVAKHCSQRSCRWPLSLSHNFHSCSLAPLERLRCYLIQASGCFSVETDTLKFSPVSRPD</sequence>
<gene>
    <name evidence="1" type="ORF">WMY93_020965</name>
</gene>
<dbReference type="Proteomes" id="UP001460270">
    <property type="component" value="Unassembled WGS sequence"/>
</dbReference>
<name>A0AAW0NAG5_9GOBI</name>
<organism evidence="1 2">
    <name type="scientific">Mugilogobius chulae</name>
    <name type="common">yellowstripe goby</name>
    <dbReference type="NCBI Taxonomy" id="88201"/>
    <lineage>
        <taxon>Eukaryota</taxon>
        <taxon>Metazoa</taxon>
        <taxon>Chordata</taxon>
        <taxon>Craniata</taxon>
        <taxon>Vertebrata</taxon>
        <taxon>Euteleostomi</taxon>
        <taxon>Actinopterygii</taxon>
        <taxon>Neopterygii</taxon>
        <taxon>Teleostei</taxon>
        <taxon>Neoteleostei</taxon>
        <taxon>Acanthomorphata</taxon>
        <taxon>Gobiaria</taxon>
        <taxon>Gobiiformes</taxon>
        <taxon>Gobioidei</taxon>
        <taxon>Gobiidae</taxon>
        <taxon>Gobionellinae</taxon>
        <taxon>Mugilogobius</taxon>
    </lineage>
</organism>
<accession>A0AAW0NAG5</accession>
<dbReference type="AlphaFoldDB" id="A0AAW0NAG5"/>